<evidence type="ECO:0000256" key="1">
    <source>
        <dbReference type="SAM" id="SignalP"/>
    </source>
</evidence>
<name>A0ABN9BV16_9NEOB</name>
<accession>A0ABN9BV16</accession>
<evidence type="ECO:0000313" key="3">
    <source>
        <dbReference type="EMBL" id="CAI9551528.1"/>
    </source>
</evidence>
<proteinExistence type="predicted"/>
<evidence type="ECO:0000313" key="4">
    <source>
        <dbReference type="Proteomes" id="UP001162483"/>
    </source>
</evidence>
<feature type="domain" description="Calcium-activated chloride channel N-terminal" evidence="2">
    <location>
        <begin position="24"/>
        <end position="186"/>
    </location>
</feature>
<organism evidence="3 4">
    <name type="scientific">Staurois parvus</name>
    <dbReference type="NCBI Taxonomy" id="386267"/>
    <lineage>
        <taxon>Eukaryota</taxon>
        <taxon>Metazoa</taxon>
        <taxon>Chordata</taxon>
        <taxon>Craniata</taxon>
        <taxon>Vertebrata</taxon>
        <taxon>Euteleostomi</taxon>
        <taxon>Amphibia</taxon>
        <taxon>Batrachia</taxon>
        <taxon>Anura</taxon>
        <taxon>Neobatrachia</taxon>
        <taxon>Ranoidea</taxon>
        <taxon>Ranidae</taxon>
        <taxon>Staurois</taxon>
    </lineage>
</organism>
<dbReference type="Proteomes" id="UP001162483">
    <property type="component" value="Unassembled WGS sequence"/>
</dbReference>
<feature type="signal peptide" evidence="1">
    <location>
        <begin position="1"/>
        <end position="18"/>
    </location>
</feature>
<comment type="caution">
    <text evidence="3">The sequence shown here is derived from an EMBL/GenBank/DDBJ whole genome shotgun (WGS) entry which is preliminary data.</text>
</comment>
<dbReference type="InterPro" id="IPR013642">
    <property type="entry name" value="CLCA_N"/>
</dbReference>
<feature type="chain" id="PRO_5046653594" description="Calcium-activated chloride channel N-terminal domain-containing protein" evidence="1">
    <location>
        <begin position="19"/>
        <end position="186"/>
    </location>
</feature>
<sequence length="186" mass="21333">MKIAGILFLASIIQLSQPARDSLVKLVNNGYEEVIFAISPKTPENQKLIENIKKMVAEGSNYLFQATGNRLYYKSVKILIPNTWTANSTYSRPKRESYDKADIIIADPFTQGDFPYTLQYGGCGEPGKYIHLTPNFILNDRVLRLYGPRGRVLVHEWAHLRWGVFDEYNNDIPWYLSKKGKVEATR</sequence>
<evidence type="ECO:0000259" key="2">
    <source>
        <dbReference type="Pfam" id="PF08434"/>
    </source>
</evidence>
<reference evidence="3" key="1">
    <citation type="submission" date="2023-05" db="EMBL/GenBank/DDBJ databases">
        <authorList>
            <person name="Stuckert A."/>
        </authorList>
    </citation>
    <scope>NUCLEOTIDE SEQUENCE</scope>
</reference>
<keyword evidence="4" id="KW-1185">Reference proteome</keyword>
<protein>
    <recommendedName>
        <fullName evidence="2">Calcium-activated chloride channel N-terminal domain-containing protein</fullName>
    </recommendedName>
</protein>
<dbReference type="Pfam" id="PF08434">
    <property type="entry name" value="CLCA"/>
    <property type="match status" value="1"/>
</dbReference>
<keyword evidence="1" id="KW-0732">Signal</keyword>
<dbReference type="EMBL" id="CATNWA010006155">
    <property type="protein sequence ID" value="CAI9551528.1"/>
    <property type="molecule type" value="Genomic_DNA"/>
</dbReference>
<gene>
    <name evidence="3" type="ORF">SPARVUS_LOCUS3758071</name>
</gene>